<protein>
    <submittedName>
        <fullName evidence="2">Uncharacterized protein</fullName>
    </submittedName>
</protein>
<keyword evidence="3" id="KW-1185">Reference proteome</keyword>
<dbReference type="Proteomes" id="UP001289374">
    <property type="component" value="Unassembled WGS sequence"/>
</dbReference>
<gene>
    <name evidence="2" type="ORF">Sango_2484100</name>
</gene>
<proteinExistence type="predicted"/>
<evidence type="ECO:0000256" key="1">
    <source>
        <dbReference type="SAM" id="MobiDB-lite"/>
    </source>
</evidence>
<organism evidence="2 3">
    <name type="scientific">Sesamum angolense</name>
    <dbReference type="NCBI Taxonomy" id="2727404"/>
    <lineage>
        <taxon>Eukaryota</taxon>
        <taxon>Viridiplantae</taxon>
        <taxon>Streptophyta</taxon>
        <taxon>Embryophyta</taxon>
        <taxon>Tracheophyta</taxon>
        <taxon>Spermatophyta</taxon>
        <taxon>Magnoliopsida</taxon>
        <taxon>eudicotyledons</taxon>
        <taxon>Gunneridae</taxon>
        <taxon>Pentapetalae</taxon>
        <taxon>asterids</taxon>
        <taxon>lamiids</taxon>
        <taxon>Lamiales</taxon>
        <taxon>Pedaliaceae</taxon>
        <taxon>Sesamum</taxon>
    </lineage>
</organism>
<sequence>MKDMQKIIKEHIKLKLIEPGVSAYFPGFWQETMLRKQGSKPAIRVHDSRLVEADSSTACMRPSPESGETKTIESQEVQTPADSSQPSTFEVKEEEINLMSMPNTSKVNTNKLISYSMWSQVPTNLCCSIVVGGSLQTRGFGIPENKSVKEMSGRIKYACISWKIPTGSTMLGTTPNYWMQFFNQTTSLATSKAAMYSASRVESAVVAYLELFQAATPSFSLNTKPN</sequence>
<feature type="compositionally biased region" description="Polar residues" evidence="1">
    <location>
        <begin position="74"/>
        <end position="88"/>
    </location>
</feature>
<evidence type="ECO:0000313" key="3">
    <source>
        <dbReference type="Proteomes" id="UP001289374"/>
    </source>
</evidence>
<accession>A0AAE2BI23</accession>
<name>A0AAE2BI23_9LAMI</name>
<dbReference type="AlphaFoldDB" id="A0AAE2BI23"/>
<evidence type="ECO:0000313" key="2">
    <source>
        <dbReference type="EMBL" id="KAK4386135.1"/>
    </source>
</evidence>
<feature type="region of interest" description="Disordered" evidence="1">
    <location>
        <begin position="53"/>
        <end position="88"/>
    </location>
</feature>
<reference evidence="2" key="2">
    <citation type="journal article" date="2024" name="Plant">
        <title>Genomic evolution and insights into agronomic trait innovations of Sesamum species.</title>
        <authorList>
            <person name="Miao H."/>
            <person name="Wang L."/>
            <person name="Qu L."/>
            <person name="Liu H."/>
            <person name="Sun Y."/>
            <person name="Le M."/>
            <person name="Wang Q."/>
            <person name="Wei S."/>
            <person name="Zheng Y."/>
            <person name="Lin W."/>
            <person name="Duan Y."/>
            <person name="Cao H."/>
            <person name="Xiong S."/>
            <person name="Wang X."/>
            <person name="Wei L."/>
            <person name="Li C."/>
            <person name="Ma Q."/>
            <person name="Ju M."/>
            <person name="Zhao R."/>
            <person name="Li G."/>
            <person name="Mu C."/>
            <person name="Tian Q."/>
            <person name="Mei H."/>
            <person name="Zhang T."/>
            <person name="Gao T."/>
            <person name="Zhang H."/>
        </authorList>
    </citation>
    <scope>NUCLEOTIDE SEQUENCE</scope>
    <source>
        <strain evidence="2">K16</strain>
    </source>
</reference>
<dbReference type="EMBL" id="JACGWL010000015">
    <property type="protein sequence ID" value="KAK4386135.1"/>
    <property type="molecule type" value="Genomic_DNA"/>
</dbReference>
<comment type="caution">
    <text evidence="2">The sequence shown here is derived from an EMBL/GenBank/DDBJ whole genome shotgun (WGS) entry which is preliminary data.</text>
</comment>
<reference evidence="2" key="1">
    <citation type="submission" date="2020-06" db="EMBL/GenBank/DDBJ databases">
        <authorList>
            <person name="Li T."/>
            <person name="Hu X."/>
            <person name="Zhang T."/>
            <person name="Song X."/>
            <person name="Zhang H."/>
            <person name="Dai N."/>
            <person name="Sheng W."/>
            <person name="Hou X."/>
            <person name="Wei L."/>
        </authorList>
    </citation>
    <scope>NUCLEOTIDE SEQUENCE</scope>
    <source>
        <strain evidence="2">K16</strain>
        <tissue evidence="2">Leaf</tissue>
    </source>
</reference>